<feature type="transmembrane region" description="Helical" evidence="4">
    <location>
        <begin position="67"/>
        <end position="86"/>
    </location>
</feature>
<dbReference type="InterPro" id="IPR020846">
    <property type="entry name" value="MFS_dom"/>
</dbReference>
<feature type="domain" description="Major facilitator superfamily (MFS) profile" evidence="5">
    <location>
        <begin position="93"/>
        <end position="479"/>
    </location>
</feature>
<dbReference type="PROSITE" id="PS50850">
    <property type="entry name" value="MFS"/>
    <property type="match status" value="1"/>
</dbReference>
<evidence type="ECO:0000259" key="5">
    <source>
        <dbReference type="PROSITE" id="PS50850"/>
    </source>
</evidence>
<dbReference type="EMBL" id="JAANIT010001847">
    <property type="protein sequence ID" value="KAG1538497.1"/>
    <property type="molecule type" value="Genomic_DNA"/>
</dbReference>
<dbReference type="AlphaFoldDB" id="A0A9P6Y4G6"/>
<dbReference type="SUPFAM" id="SSF103473">
    <property type="entry name" value="MFS general substrate transporter"/>
    <property type="match status" value="1"/>
</dbReference>
<dbReference type="GO" id="GO:0022857">
    <property type="term" value="F:transmembrane transporter activity"/>
    <property type="evidence" value="ECO:0007669"/>
    <property type="project" value="InterPro"/>
</dbReference>
<keyword evidence="4" id="KW-0472">Membrane</keyword>
<evidence type="ECO:0000256" key="2">
    <source>
        <dbReference type="ARBA" id="ARBA00006727"/>
    </source>
</evidence>
<evidence type="ECO:0000256" key="1">
    <source>
        <dbReference type="ARBA" id="ARBA00004141"/>
    </source>
</evidence>
<keyword evidence="4" id="KW-1133">Transmembrane helix</keyword>
<evidence type="ECO:0000313" key="6">
    <source>
        <dbReference type="EMBL" id="KAG1538497.1"/>
    </source>
</evidence>
<feature type="transmembrane region" description="Helical" evidence="4">
    <location>
        <begin position="98"/>
        <end position="115"/>
    </location>
</feature>
<evidence type="ECO:0000313" key="7">
    <source>
        <dbReference type="Proteomes" id="UP000717996"/>
    </source>
</evidence>
<feature type="transmembrane region" description="Helical" evidence="4">
    <location>
        <begin position="389"/>
        <end position="412"/>
    </location>
</feature>
<feature type="transmembrane region" description="Helical" evidence="4">
    <location>
        <begin position="293"/>
        <end position="315"/>
    </location>
</feature>
<accession>A0A9P6Y4G6</accession>
<dbReference type="Pfam" id="PF07690">
    <property type="entry name" value="MFS_1"/>
    <property type="match status" value="1"/>
</dbReference>
<protein>
    <recommendedName>
        <fullName evidence="5">Major facilitator superfamily (MFS) profile domain-containing protein</fullName>
    </recommendedName>
</protein>
<feature type="transmembrane region" description="Helical" evidence="4">
    <location>
        <begin position="188"/>
        <end position="208"/>
    </location>
</feature>
<feature type="transmembrane region" description="Helical" evidence="4">
    <location>
        <begin position="456"/>
        <end position="476"/>
    </location>
</feature>
<comment type="similarity">
    <text evidence="2">Belongs to the major facilitator superfamily. Monocarboxylate porter (TC 2.A.1.13) family.</text>
</comment>
<dbReference type="PANTHER" id="PTHR11360">
    <property type="entry name" value="MONOCARBOXYLATE TRANSPORTER"/>
    <property type="match status" value="1"/>
</dbReference>
<feature type="transmembrane region" description="Helical" evidence="4">
    <location>
        <begin position="127"/>
        <end position="147"/>
    </location>
</feature>
<feature type="transmembrane region" description="Helical" evidence="4">
    <location>
        <begin position="366"/>
        <end position="383"/>
    </location>
</feature>
<feature type="region of interest" description="Disordered" evidence="3">
    <location>
        <begin position="27"/>
        <end position="56"/>
    </location>
</feature>
<comment type="subcellular location">
    <subcellularLocation>
        <location evidence="1">Membrane</location>
        <topology evidence="1">Multi-pass membrane protein</topology>
    </subcellularLocation>
</comment>
<gene>
    <name evidence="6" type="ORF">G6F51_009736</name>
</gene>
<comment type="caution">
    <text evidence="6">The sequence shown here is derived from an EMBL/GenBank/DDBJ whole genome shotgun (WGS) entry which is preliminary data.</text>
</comment>
<evidence type="ECO:0000256" key="4">
    <source>
        <dbReference type="SAM" id="Phobius"/>
    </source>
</evidence>
<dbReference type="InterPro" id="IPR011701">
    <property type="entry name" value="MFS"/>
</dbReference>
<dbReference type="GO" id="GO:0016020">
    <property type="term" value="C:membrane"/>
    <property type="evidence" value="ECO:0007669"/>
    <property type="project" value="UniProtKB-SubCell"/>
</dbReference>
<dbReference type="OrthoDB" id="6499973at2759"/>
<proteinExistence type="inferred from homology"/>
<dbReference type="Gene3D" id="1.20.1250.20">
    <property type="entry name" value="MFS general substrate transporter like domains"/>
    <property type="match status" value="2"/>
</dbReference>
<name>A0A9P6Y4G6_RHIOR</name>
<feature type="transmembrane region" description="Helical" evidence="4">
    <location>
        <begin position="252"/>
        <end position="272"/>
    </location>
</feature>
<keyword evidence="4" id="KW-0812">Transmembrane</keyword>
<organism evidence="6 7">
    <name type="scientific">Rhizopus oryzae</name>
    <name type="common">Mucormycosis agent</name>
    <name type="synonym">Rhizopus arrhizus var. delemar</name>
    <dbReference type="NCBI Taxonomy" id="64495"/>
    <lineage>
        <taxon>Eukaryota</taxon>
        <taxon>Fungi</taxon>
        <taxon>Fungi incertae sedis</taxon>
        <taxon>Mucoromycota</taxon>
        <taxon>Mucoromycotina</taxon>
        <taxon>Mucoromycetes</taxon>
        <taxon>Mucorales</taxon>
        <taxon>Mucorineae</taxon>
        <taxon>Rhizopodaceae</taxon>
        <taxon>Rhizopus</taxon>
    </lineage>
</organism>
<evidence type="ECO:0000256" key="3">
    <source>
        <dbReference type="SAM" id="MobiDB-lite"/>
    </source>
</evidence>
<feature type="transmembrane region" description="Helical" evidence="4">
    <location>
        <begin position="220"/>
        <end position="240"/>
    </location>
</feature>
<reference evidence="6" key="1">
    <citation type="journal article" date="2020" name="Microb. Genom.">
        <title>Genetic diversity of clinical and environmental Mucorales isolates obtained from an investigation of mucormycosis cases among solid organ transplant recipients.</title>
        <authorList>
            <person name="Nguyen M.H."/>
            <person name="Kaul D."/>
            <person name="Muto C."/>
            <person name="Cheng S.J."/>
            <person name="Richter R.A."/>
            <person name="Bruno V.M."/>
            <person name="Liu G."/>
            <person name="Beyhan S."/>
            <person name="Sundermann A.J."/>
            <person name="Mounaud S."/>
            <person name="Pasculle A.W."/>
            <person name="Nierman W.C."/>
            <person name="Driscoll E."/>
            <person name="Cumbie R."/>
            <person name="Clancy C.J."/>
            <person name="Dupont C.L."/>
        </authorList>
    </citation>
    <scope>NUCLEOTIDE SEQUENCE</scope>
    <source>
        <strain evidence="6">GL16</strain>
    </source>
</reference>
<dbReference type="InterPro" id="IPR050327">
    <property type="entry name" value="Proton-linked_MCT"/>
</dbReference>
<dbReference type="PANTHER" id="PTHR11360:SF315">
    <property type="entry name" value="TRANSPORTER MCH2-RELATED"/>
    <property type="match status" value="1"/>
</dbReference>
<feature type="transmembrane region" description="Helical" evidence="4">
    <location>
        <begin position="154"/>
        <end position="176"/>
    </location>
</feature>
<sequence>MIIECNLNLDHLPDNSLPEATASFEIRNHNESSSDGTDIEVDEKVKDQNEDPLPSVIDEEDQTDGGYGWFVVLGAFLVQVTTFGTCTRVGFEINPMGFIYWMITHLFISLFIGVMQDYYEQYMFDRIQNASLHLSFVGTLALVFMNLGGPFSQILVSAVGIRPVLIMGTLFISLGLEMASLSSQIWHLYLSQGMLFGLGASCVYMAMMGVAPQWFNRRRGLALGMAASGSGIGGLVIPNIMNSINSSLGPGWTYRVLGFICLFCDVLACILVRTRNPAPQTRKHLSQMIDLSVLKNVDYFLFCIGSNIGLFGYFVPYFFLPSYATHIGLSDTQGSSTVTVSAAGNFVGRIMIGFLADRIGKINSNLIFTVITSLSSLLIWTFANSYGSLMAFSAVFGLTSGAYFAQISPITASILGMKKFPSGLSLLLLTNVVPVFGPNMAGAIESGVNSTPYFSYKIFTGVAYLVGAVFILMLRLRLSRNVFAKV</sequence>
<dbReference type="InterPro" id="IPR036259">
    <property type="entry name" value="MFS_trans_sf"/>
</dbReference>
<feature type="transmembrane region" description="Helical" evidence="4">
    <location>
        <begin position="335"/>
        <end position="354"/>
    </location>
</feature>
<feature type="transmembrane region" description="Helical" evidence="4">
    <location>
        <begin position="424"/>
        <end position="444"/>
    </location>
</feature>
<dbReference type="Proteomes" id="UP000717996">
    <property type="component" value="Unassembled WGS sequence"/>
</dbReference>